<proteinExistence type="predicted"/>
<dbReference type="Proteomes" id="UP001556367">
    <property type="component" value="Unassembled WGS sequence"/>
</dbReference>
<protein>
    <submittedName>
        <fullName evidence="1">Uncharacterized protein</fullName>
    </submittedName>
</protein>
<keyword evidence="2" id="KW-1185">Reference proteome</keyword>
<evidence type="ECO:0000313" key="2">
    <source>
        <dbReference type="Proteomes" id="UP001556367"/>
    </source>
</evidence>
<sequence>MLQTMPIDYVVSMGAKARNEYFEGLNQGLENFCFLHEGRYVSKIYNQSRRVFVDSMSQKRNGDTNASRRRFGSCRWRTERRRFVTRVEKHGLHPFKVISSPAENASLKIYSPLE</sequence>
<organism evidence="1 2">
    <name type="scientific">Hohenbuehelia grisea</name>
    <dbReference type="NCBI Taxonomy" id="104357"/>
    <lineage>
        <taxon>Eukaryota</taxon>
        <taxon>Fungi</taxon>
        <taxon>Dikarya</taxon>
        <taxon>Basidiomycota</taxon>
        <taxon>Agaricomycotina</taxon>
        <taxon>Agaricomycetes</taxon>
        <taxon>Agaricomycetidae</taxon>
        <taxon>Agaricales</taxon>
        <taxon>Pleurotineae</taxon>
        <taxon>Pleurotaceae</taxon>
        <taxon>Hohenbuehelia</taxon>
    </lineage>
</organism>
<evidence type="ECO:0000313" key="1">
    <source>
        <dbReference type="EMBL" id="KAL0945458.1"/>
    </source>
</evidence>
<accession>A0ABR3IQ96</accession>
<dbReference type="EMBL" id="JASNQZ010000018">
    <property type="protein sequence ID" value="KAL0945458.1"/>
    <property type="molecule type" value="Genomic_DNA"/>
</dbReference>
<name>A0ABR3IQ96_9AGAR</name>
<comment type="caution">
    <text evidence="1">The sequence shown here is derived from an EMBL/GenBank/DDBJ whole genome shotgun (WGS) entry which is preliminary data.</text>
</comment>
<gene>
    <name evidence="1" type="ORF">HGRIS_000948</name>
</gene>
<reference evidence="2" key="1">
    <citation type="submission" date="2024-06" db="EMBL/GenBank/DDBJ databases">
        <title>Multi-omics analyses provide insights into the biosynthesis of the anticancer antibiotic pleurotin in Hohenbuehelia grisea.</title>
        <authorList>
            <person name="Weaver J.A."/>
            <person name="Alberti F."/>
        </authorList>
    </citation>
    <scope>NUCLEOTIDE SEQUENCE [LARGE SCALE GENOMIC DNA]</scope>
    <source>
        <strain evidence="2">T-177</strain>
    </source>
</reference>